<name>R7Q670_CHOCR</name>
<dbReference type="EMBL" id="HG001647">
    <property type="protein sequence ID" value="CDF33489.1"/>
    <property type="molecule type" value="Genomic_DNA"/>
</dbReference>
<keyword evidence="2" id="KW-1185">Reference proteome</keyword>
<dbReference type="RefSeq" id="XP_005713292.1">
    <property type="nucleotide sequence ID" value="XM_005713235.1"/>
</dbReference>
<gene>
    <name evidence="1" type="ORF">CHC_T00002275001</name>
</gene>
<dbReference type="Proteomes" id="UP000012073">
    <property type="component" value="Unassembled WGS sequence"/>
</dbReference>
<proteinExistence type="predicted"/>
<dbReference type="KEGG" id="ccp:CHC_T00002275001"/>
<dbReference type="Gramene" id="CDF33489">
    <property type="protein sequence ID" value="CDF33489"/>
    <property type="gene ID" value="CHC_T00002275001"/>
</dbReference>
<organism evidence="1 2">
    <name type="scientific">Chondrus crispus</name>
    <name type="common">Carrageen Irish moss</name>
    <name type="synonym">Polymorpha crispa</name>
    <dbReference type="NCBI Taxonomy" id="2769"/>
    <lineage>
        <taxon>Eukaryota</taxon>
        <taxon>Rhodophyta</taxon>
        <taxon>Florideophyceae</taxon>
        <taxon>Rhodymeniophycidae</taxon>
        <taxon>Gigartinales</taxon>
        <taxon>Gigartinaceae</taxon>
        <taxon>Chondrus</taxon>
    </lineage>
</organism>
<evidence type="ECO:0000313" key="2">
    <source>
        <dbReference type="Proteomes" id="UP000012073"/>
    </source>
</evidence>
<accession>R7Q670</accession>
<dbReference type="AlphaFoldDB" id="R7Q670"/>
<dbReference type="GeneID" id="17321000"/>
<sequence length="29" mass="3144">MFSAKVRACLNRLVFALPCPVLPGILLNS</sequence>
<evidence type="ECO:0000313" key="1">
    <source>
        <dbReference type="EMBL" id="CDF33489.1"/>
    </source>
</evidence>
<protein>
    <submittedName>
        <fullName evidence="1">Uncharacterized protein</fullName>
    </submittedName>
</protein>
<reference evidence="2" key="1">
    <citation type="journal article" date="2013" name="Proc. Natl. Acad. Sci. U.S.A.">
        <title>Genome structure and metabolic features in the red seaweed Chondrus crispus shed light on evolution of the Archaeplastida.</title>
        <authorList>
            <person name="Collen J."/>
            <person name="Porcel B."/>
            <person name="Carre W."/>
            <person name="Ball S.G."/>
            <person name="Chaparro C."/>
            <person name="Tonon T."/>
            <person name="Barbeyron T."/>
            <person name="Michel G."/>
            <person name="Noel B."/>
            <person name="Valentin K."/>
            <person name="Elias M."/>
            <person name="Artiguenave F."/>
            <person name="Arun A."/>
            <person name="Aury J.M."/>
            <person name="Barbosa-Neto J.F."/>
            <person name="Bothwell J.H."/>
            <person name="Bouget F.Y."/>
            <person name="Brillet L."/>
            <person name="Cabello-Hurtado F."/>
            <person name="Capella-Gutierrez S."/>
            <person name="Charrier B."/>
            <person name="Cladiere L."/>
            <person name="Cock J.M."/>
            <person name="Coelho S.M."/>
            <person name="Colleoni C."/>
            <person name="Czjzek M."/>
            <person name="Da Silva C."/>
            <person name="Delage L."/>
            <person name="Denoeud F."/>
            <person name="Deschamps P."/>
            <person name="Dittami S.M."/>
            <person name="Gabaldon T."/>
            <person name="Gachon C.M."/>
            <person name="Groisillier A."/>
            <person name="Herve C."/>
            <person name="Jabbari K."/>
            <person name="Katinka M."/>
            <person name="Kloareg B."/>
            <person name="Kowalczyk N."/>
            <person name="Labadie K."/>
            <person name="Leblanc C."/>
            <person name="Lopez P.J."/>
            <person name="McLachlan D.H."/>
            <person name="Meslet-Cladiere L."/>
            <person name="Moustafa A."/>
            <person name="Nehr Z."/>
            <person name="Nyvall Collen P."/>
            <person name="Panaud O."/>
            <person name="Partensky F."/>
            <person name="Poulain J."/>
            <person name="Rensing S.A."/>
            <person name="Rousvoal S."/>
            <person name="Samson G."/>
            <person name="Symeonidi A."/>
            <person name="Weissenbach J."/>
            <person name="Zambounis A."/>
            <person name="Wincker P."/>
            <person name="Boyen C."/>
        </authorList>
    </citation>
    <scope>NUCLEOTIDE SEQUENCE [LARGE SCALE GENOMIC DNA]</scope>
    <source>
        <strain evidence="2">cv. Stackhouse</strain>
    </source>
</reference>